<dbReference type="InterPro" id="IPR009057">
    <property type="entry name" value="Homeodomain-like_sf"/>
</dbReference>
<evidence type="ECO:0000256" key="1">
    <source>
        <dbReference type="ARBA" id="ARBA00023015"/>
    </source>
</evidence>
<dbReference type="InterPro" id="IPR003313">
    <property type="entry name" value="AraC-bd"/>
</dbReference>
<keyword evidence="1" id="KW-0805">Transcription regulation</keyword>
<dbReference type="Pfam" id="PF12833">
    <property type="entry name" value="HTH_18"/>
    <property type="match status" value="1"/>
</dbReference>
<dbReference type="PANTHER" id="PTHR43280">
    <property type="entry name" value="ARAC-FAMILY TRANSCRIPTIONAL REGULATOR"/>
    <property type="match status" value="1"/>
</dbReference>
<dbReference type="InterPro" id="IPR014710">
    <property type="entry name" value="RmlC-like_jellyroll"/>
</dbReference>
<dbReference type="AlphaFoldDB" id="A0A644YRX6"/>
<dbReference type="PROSITE" id="PS00041">
    <property type="entry name" value="HTH_ARAC_FAMILY_1"/>
    <property type="match status" value="1"/>
</dbReference>
<reference evidence="5" key="1">
    <citation type="submission" date="2019-08" db="EMBL/GenBank/DDBJ databases">
        <authorList>
            <person name="Kucharzyk K."/>
            <person name="Murdoch R.W."/>
            <person name="Higgins S."/>
            <person name="Loffler F."/>
        </authorList>
    </citation>
    <scope>NUCLEOTIDE SEQUENCE</scope>
</reference>
<organism evidence="5">
    <name type="scientific">bioreactor metagenome</name>
    <dbReference type="NCBI Taxonomy" id="1076179"/>
    <lineage>
        <taxon>unclassified sequences</taxon>
        <taxon>metagenomes</taxon>
        <taxon>ecological metagenomes</taxon>
    </lineage>
</organism>
<dbReference type="PROSITE" id="PS01124">
    <property type="entry name" value="HTH_ARAC_FAMILY_2"/>
    <property type="match status" value="1"/>
</dbReference>
<dbReference type="SUPFAM" id="SSF46689">
    <property type="entry name" value="Homeodomain-like"/>
    <property type="match status" value="1"/>
</dbReference>
<comment type="caution">
    <text evidence="5">The sequence shown here is derived from an EMBL/GenBank/DDBJ whole genome shotgun (WGS) entry which is preliminary data.</text>
</comment>
<dbReference type="EMBL" id="VSSQ01005871">
    <property type="protein sequence ID" value="MPM30728.1"/>
    <property type="molecule type" value="Genomic_DNA"/>
</dbReference>
<evidence type="ECO:0000256" key="2">
    <source>
        <dbReference type="ARBA" id="ARBA00023125"/>
    </source>
</evidence>
<dbReference type="InterPro" id="IPR018060">
    <property type="entry name" value="HTH_AraC"/>
</dbReference>
<dbReference type="SUPFAM" id="SSF51215">
    <property type="entry name" value="Regulatory protein AraC"/>
    <property type="match status" value="1"/>
</dbReference>
<dbReference type="InterPro" id="IPR037923">
    <property type="entry name" value="HTH-like"/>
</dbReference>
<dbReference type="GO" id="GO:0043565">
    <property type="term" value="F:sequence-specific DNA binding"/>
    <property type="evidence" value="ECO:0007669"/>
    <property type="project" value="InterPro"/>
</dbReference>
<dbReference type="Gene3D" id="1.10.10.60">
    <property type="entry name" value="Homeodomain-like"/>
    <property type="match status" value="2"/>
</dbReference>
<dbReference type="InterPro" id="IPR018062">
    <property type="entry name" value="HTH_AraC-typ_CS"/>
</dbReference>
<protein>
    <submittedName>
        <fullName evidence="5">HTH-type transcriptional regulator ChbR</fullName>
    </submittedName>
</protein>
<dbReference type="Pfam" id="PF02311">
    <property type="entry name" value="AraC_binding"/>
    <property type="match status" value="1"/>
</dbReference>
<keyword evidence="3" id="KW-0804">Transcription</keyword>
<dbReference type="SMART" id="SM00342">
    <property type="entry name" value="HTH_ARAC"/>
    <property type="match status" value="1"/>
</dbReference>
<evidence type="ECO:0000313" key="5">
    <source>
        <dbReference type="EMBL" id="MPM30728.1"/>
    </source>
</evidence>
<proteinExistence type="predicted"/>
<dbReference type="Gene3D" id="2.60.120.10">
    <property type="entry name" value="Jelly Rolls"/>
    <property type="match status" value="1"/>
</dbReference>
<gene>
    <name evidence="5" type="primary">chbR_1</name>
    <name evidence="5" type="ORF">SDC9_77278</name>
</gene>
<keyword evidence="2" id="KW-0238">DNA-binding</keyword>
<dbReference type="GO" id="GO:0003700">
    <property type="term" value="F:DNA-binding transcription factor activity"/>
    <property type="evidence" value="ECO:0007669"/>
    <property type="project" value="InterPro"/>
</dbReference>
<feature type="domain" description="HTH araC/xylS-type" evidence="4">
    <location>
        <begin position="203"/>
        <end position="301"/>
    </location>
</feature>
<dbReference type="PANTHER" id="PTHR43280:SF34">
    <property type="entry name" value="ARAC-FAMILY TRANSCRIPTIONAL REGULATOR"/>
    <property type="match status" value="1"/>
</dbReference>
<sequence>MDNNRQTAEGWLDPALGARISCHEITWTQEKEFRFMQTGGDLFFHRIPQAGTLRHCHDFAEIVLVNSGGLLHNVNGDRQQLTAGDLVFMRPDDIHGFAPAEGFGKAEIVLLDFDLELFLSLSVYLENDAFLQQLTAPVLPPSFRLDPVATGSLYAKLLKLNNPAESPQLRRIKLKILLGDLYSRFFIDEINLLSEAHVPEWLEKLCSQMRREENLRAGVERMQKLACRTPGHLCKSFRRYLGKTPTDFVNELRINHAARMLADSNIDILEIAEQLRFRSLSRFYSLFKRCYSMSPAAYRKLRGGERAV</sequence>
<accession>A0A644YRX6</accession>
<evidence type="ECO:0000256" key="3">
    <source>
        <dbReference type="ARBA" id="ARBA00023163"/>
    </source>
</evidence>
<name>A0A644YRX6_9ZZZZ</name>
<evidence type="ECO:0000259" key="4">
    <source>
        <dbReference type="PROSITE" id="PS01124"/>
    </source>
</evidence>